<feature type="region of interest" description="Disordered" evidence="1">
    <location>
        <begin position="97"/>
        <end position="130"/>
    </location>
</feature>
<dbReference type="InterPro" id="IPR012675">
    <property type="entry name" value="Beta-grasp_dom_sf"/>
</dbReference>
<dbReference type="CDD" id="cd00207">
    <property type="entry name" value="fer2"/>
    <property type="match status" value="1"/>
</dbReference>
<dbReference type="Proteomes" id="UP001217838">
    <property type="component" value="Unassembled WGS sequence"/>
</dbReference>
<keyword evidence="4" id="KW-1185">Reference proteome</keyword>
<evidence type="ECO:0000259" key="2">
    <source>
        <dbReference type="PROSITE" id="PS51085"/>
    </source>
</evidence>
<dbReference type="InterPro" id="IPR036010">
    <property type="entry name" value="2Fe-2S_ferredoxin-like_sf"/>
</dbReference>
<dbReference type="Pfam" id="PF00111">
    <property type="entry name" value="Fer2"/>
    <property type="match status" value="1"/>
</dbReference>
<dbReference type="RefSeq" id="WP_272010097.1">
    <property type="nucleotide sequence ID" value="NZ_JAQNDN010000027.1"/>
</dbReference>
<sequence>MALEFLTAGRLIVLDVADVPGDHGQEPTLLDAVRAAKLPIGQSCRGEGVCRSCAVDIEIGLASLPQPSALEARFGFTGARRLACQVALPAAQEQVRLHHPAWGRPAASSAGSTSPASPGPGGPTDDRLEP</sequence>
<feature type="compositionally biased region" description="Low complexity" evidence="1">
    <location>
        <begin position="105"/>
        <end position="116"/>
    </location>
</feature>
<proteinExistence type="predicted"/>
<name>A0ABT5BNS1_9BACT</name>
<evidence type="ECO:0000313" key="3">
    <source>
        <dbReference type="EMBL" id="MDC0675220.1"/>
    </source>
</evidence>
<evidence type="ECO:0000256" key="1">
    <source>
        <dbReference type="SAM" id="MobiDB-lite"/>
    </source>
</evidence>
<feature type="domain" description="2Fe-2S ferredoxin-type" evidence="2">
    <location>
        <begin position="10"/>
        <end position="101"/>
    </location>
</feature>
<organism evidence="3 4">
    <name type="scientific">Nannocystis radixulma</name>
    <dbReference type="NCBI Taxonomy" id="2995305"/>
    <lineage>
        <taxon>Bacteria</taxon>
        <taxon>Pseudomonadati</taxon>
        <taxon>Myxococcota</taxon>
        <taxon>Polyangia</taxon>
        <taxon>Nannocystales</taxon>
        <taxon>Nannocystaceae</taxon>
        <taxon>Nannocystis</taxon>
    </lineage>
</organism>
<protein>
    <submittedName>
        <fullName evidence="3">2Fe-2S iron-sulfur cluster binding domain-containing protein</fullName>
    </submittedName>
</protein>
<dbReference type="SUPFAM" id="SSF54292">
    <property type="entry name" value="2Fe-2S ferredoxin-like"/>
    <property type="match status" value="1"/>
</dbReference>
<dbReference type="PROSITE" id="PS51085">
    <property type="entry name" value="2FE2S_FER_2"/>
    <property type="match status" value="1"/>
</dbReference>
<comment type="caution">
    <text evidence="3">The sequence shown here is derived from an EMBL/GenBank/DDBJ whole genome shotgun (WGS) entry which is preliminary data.</text>
</comment>
<evidence type="ECO:0000313" key="4">
    <source>
        <dbReference type="Proteomes" id="UP001217838"/>
    </source>
</evidence>
<reference evidence="3 4" key="1">
    <citation type="submission" date="2022-11" db="EMBL/GenBank/DDBJ databases">
        <title>Minimal conservation of predation-associated metabolite biosynthetic gene clusters underscores biosynthetic potential of Myxococcota including descriptions for ten novel species: Archangium lansinium sp. nov., Myxococcus landrumus sp. nov., Nannocystis bai.</title>
        <authorList>
            <person name="Ahearne A."/>
            <person name="Stevens C."/>
            <person name="Dowd S."/>
        </authorList>
    </citation>
    <scope>NUCLEOTIDE SEQUENCE [LARGE SCALE GENOMIC DNA]</scope>
    <source>
        <strain evidence="3 4">NCELM</strain>
    </source>
</reference>
<gene>
    <name evidence="3" type="ORF">POL58_46185</name>
</gene>
<accession>A0ABT5BNS1</accession>
<dbReference type="InterPro" id="IPR001041">
    <property type="entry name" value="2Fe-2S_ferredoxin-type"/>
</dbReference>
<dbReference type="EMBL" id="JAQNDN010000027">
    <property type="protein sequence ID" value="MDC0675220.1"/>
    <property type="molecule type" value="Genomic_DNA"/>
</dbReference>
<dbReference type="Gene3D" id="3.10.20.30">
    <property type="match status" value="1"/>
</dbReference>